<gene>
    <name evidence="7" type="ORF">SK128_012734</name>
</gene>
<dbReference type="PROSITE" id="PS00028">
    <property type="entry name" value="ZINC_FINGER_C2H2_1"/>
    <property type="match status" value="5"/>
</dbReference>
<feature type="domain" description="C2H2-type" evidence="6">
    <location>
        <begin position="320"/>
        <end position="348"/>
    </location>
</feature>
<keyword evidence="2" id="KW-0863">Zinc-finger</keyword>
<dbReference type="InterPro" id="IPR050331">
    <property type="entry name" value="Zinc_finger"/>
</dbReference>
<dbReference type="PANTHER" id="PTHR16515">
    <property type="entry name" value="PR DOMAIN ZINC FINGER PROTEIN"/>
    <property type="match status" value="1"/>
</dbReference>
<evidence type="ECO:0000256" key="1">
    <source>
        <dbReference type="ARBA" id="ARBA00004123"/>
    </source>
</evidence>
<evidence type="ECO:0000313" key="8">
    <source>
        <dbReference type="Proteomes" id="UP001381693"/>
    </source>
</evidence>
<comment type="subcellular location">
    <subcellularLocation>
        <location evidence="1 3 4">Nucleus</location>
    </subcellularLocation>
</comment>
<keyword evidence="2" id="KW-0479">Metal-binding</keyword>
<dbReference type="CDD" id="cd00086">
    <property type="entry name" value="homeodomain"/>
    <property type="match status" value="2"/>
</dbReference>
<dbReference type="PROSITE" id="PS50157">
    <property type="entry name" value="ZINC_FINGER_C2H2_2"/>
    <property type="match status" value="3"/>
</dbReference>
<dbReference type="SMART" id="SM00355">
    <property type="entry name" value="ZnF_C2H2"/>
    <property type="match status" value="6"/>
</dbReference>
<dbReference type="PANTHER" id="PTHR16515:SF20">
    <property type="entry name" value="PR DOMAIN ZINC FINGER PROTEIN 12"/>
    <property type="match status" value="1"/>
</dbReference>
<dbReference type="GO" id="GO:0010468">
    <property type="term" value="P:regulation of gene expression"/>
    <property type="evidence" value="ECO:0007669"/>
    <property type="project" value="TreeGrafter"/>
</dbReference>
<comment type="caution">
    <text evidence="7">The sequence shown here is derived from an EMBL/GenBank/DDBJ whole genome shotgun (WGS) entry which is preliminary data.</text>
</comment>
<dbReference type="GO" id="GO:0003677">
    <property type="term" value="F:DNA binding"/>
    <property type="evidence" value="ECO:0007669"/>
    <property type="project" value="UniProtKB-UniRule"/>
</dbReference>
<dbReference type="InterPro" id="IPR009057">
    <property type="entry name" value="Homeodomain-like_sf"/>
</dbReference>
<dbReference type="SUPFAM" id="SSF57667">
    <property type="entry name" value="beta-beta-alpha zinc fingers"/>
    <property type="match status" value="1"/>
</dbReference>
<dbReference type="InterPro" id="IPR036236">
    <property type="entry name" value="Znf_C2H2_sf"/>
</dbReference>
<name>A0AAN8ZZS2_HALRR</name>
<dbReference type="GO" id="GO:0008270">
    <property type="term" value="F:zinc ion binding"/>
    <property type="evidence" value="ECO:0007669"/>
    <property type="project" value="UniProtKB-KW"/>
</dbReference>
<feature type="domain" description="C2H2-type" evidence="6">
    <location>
        <begin position="25"/>
        <end position="48"/>
    </location>
</feature>
<dbReference type="InterPro" id="IPR013087">
    <property type="entry name" value="Znf_C2H2_type"/>
</dbReference>
<evidence type="ECO:0000256" key="3">
    <source>
        <dbReference type="PROSITE-ProRule" id="PRU00108"/>
    </source>
</evidence>
<dbReference type="PROSITE" id="PS50071">
    <property type="entry name" value="HOMEOBOX_2"/>
    <property type="match status" value="1"/>
</dbReference>
<dbReference type="Gene3D" id="1.10.10.60">
    <property type="entry name" value="Homeodomain-like"/>
    <property type="match status" value="1"/>
</dbReference>
<feature type="domain" description="Homeobox" evidence="5">
    <location>
        <begin position="250"/>
        <end position="310"/>
    </location>
</feature>
<dbReference type="Gene3D" id="3.30.160.60">
    <property type="entry name" value="Classic Zinc Finger"/>
    <property type="match status" value="2"/>
</dbReference>
<dbReference type="AlphaFoldDB" id="A0AAN8ZZS2"/>
<feature type="domain" description="C2H2-type" evidence="6">
    <location>
        <begin position="174"/>
        <end position="201"/>
    </location>
</feature>
<accession>A0AAN8ZZS2</accession>
<feature type="DNA-binding region" description="Homeobox" evidence="3">
    <location>
        <begin position="252"/>
        <end position="311"/>
    </location>
</feature>
<dbReference type="Pfam" id="PF00096">
    <property type="entry name" value="zf-C2H2"/>
    <property type="match status" value="1"/>
</dbReference>
<evidence type="ECO:0000259" key="6">
    <source>
        <dbReference type="PROSITE" id="PS50157"/>
    </source>
</evidence>
<reference evidence="7 8" key="1">
    <citation type="submission" date="2023-11" db="EMBL/GenBank/DDBJ databases">
        <title>Halocaridina rubra genome assembly.</title>
        <authorList>
            <person name="Smith C."/>
        </authorList>
    </citation>
    <scope>NUCLEOTIDE SEQUENCE [LARGE SCALE GENOMIC DNA]</scope>
    <source>
        <strain evidence="7">EP-1</strain>
        <tissue evidence="7">Whole</tissue>
    </source>
</reference>
<sequence length="468" mass="53253">MGESLTVILYFSPTTESKEGVGGPFHCQKCKVSFISDLSLKEHMDVHALNTGICCDVCDINFSHNHVLKTHQIACHSKGDFFKRKNLGEVLNQFLQNKTQCDSNVEDASDSDFDDVSNVEAIRREFADIASSVKSEDSLEDGEDYHPSMAVECILDSSDDEVQNNGEVNEQLGHKCSICRESFASLIALKEHSSLHCINQKLSKPGHFKRRKKTMLYGKSLVGSCIRCIDCQSVFTDRSNYLEHFSSYPCSSVRQRIEYTDEEQKILVTHYDRNNFPLPSDMSLLARRLGVRYRQIMYWFQNRRNKERRRSKEGKRTPPIECQKCKASFVTEENLKRHQDNIHGGETSVSKTEHVCPAIGCEAVFYNSELLVTHSLVHQLGTDALRPDELGDPQTAVISQVDIDDLRPTEETVSHRVPKLGTPALWTDFNILEAHYSDNNFPDPMDIGFIARRLKVAPLRVHTWFKVS</sequence>
<dbReference type="GO" id="GO:0005634">
    <property type="term" value="C:nucleus"/>
    <property type="evidence" value="ECO:0007669"/>
    <property type="project" value="UniProtKB-SubCell"/>
</dbReference>
<dbReference type="GO" id="GO:0022008">
    <property type="term" value="P:neurogenesis"/>
    <property type="evidence" value="ECO:0007669"/>
    <property type="project" value="TreeGrafter"/>
</dbReference>
<evidence type="ECO:0000313" key="7">
    <source>
        <dbReference type="EMBL" id="KAK7069294.1"/>
    </source>
</evidence>
<dbReference type="SMART" id="SM00389">
    <property type="entry name" value="HOX"/>
    <property type="match status" value="1"/>
</dbReference>
<evidence type="ECO:0000256" key="4">
    <source>
        <dbReference type="RuleBase" id="RU000682"/>
    </source>
</evidence>
<protein>
    <submittedName>
        <fullName evidence="7">Uncharacterized protein</fullName>
    </submittedName>
</protein>
<keyword evidence="8" id="KW-1185">Reference proteome</keyword>
<keyword evidence="3 4" id="KW-0238">DNA-binding</keyword>
<evidence type="ECO:0000256" key="2">
    <source>
        <dbReference type="PROSITE-ProRule" id="PRU00042"/>
    </source>
</evidence>
<keyword evidence="3 4" id="KW-0539">Nucleus</keyword>
<keyword evidence="2" id="KW-0862">Zinc</keyword>
<organism evidence="7 8">
    <name type="scientific">Halocaridina rubra</name>
    <name type="common">Hawaiian red shrimp</name>
    <dbReference type="NCBI Taxonomy" id="373956"/>
    <lineage>
        <taxon>Eukaryota</taxon>
        <taxon>Metazoa</taxon>
        <taxon>Ecdysozoa</taxon>
        <taxon>Arthropoda</taxon>
        <taxon>Crustacea</taxon>
        <taxon>Multicrustacea</taxon>
        <taxon>Malacostraca</taxon>
        <taxon>Eumalacostraca</taxon>
        <taxon>Eucarida</taxon>
        <taxon>Decapoda</taxon>
        <taxon>Pleocyemata</taxon>
        <taxon>Caridea</taxon>
        <taxon>Atyoidea</taxon>
        <taxon>Atyidae</taxon>
        <taxon>Halocaridina</taxon>
    </lineage>
</organism>
<evidence type="ECO:0000259" key="5">
    <source>
        <dbReference type="PROSITE" id="PS50071"/>
    </source>
</evidence>
<proteinExistence type="predicted"/>
<dbReference type="Pfam" id="PF00046">
    <property type="entry name" value="Homeodomain"/>
    <property type="match status" value="1"/>
</dbReference>
<dbReference type="EMBL" id="JAXCGZ010016986">
    <property type="protein sequence ID" value="KAK7069294.1"/>
    <property type="molecule type" value="Genomic_DNA"/>
</dbReference>
<dbReference type="Proteomes" id="UP001381693">
    <property type="component" value="Unassembled WGS sequence"/>
</dbReference>
<dbReference type="InterPro" id="IPR001356">
    <property type="entry name" value="HD"/>
</dbReference>
<dbReference type="SUPFAM" id="SSF46689">
    <property type="entry name" value="Homeodomain-like"/>
    <property type="match status" value="1"/>
</dbReference>
<keyword evidence="3 4" id="KW-0371">Homeobox</keyword>